<feature type="signal peptide" evidence="8">
    <location>
        <begin position="1"/>
        <end position="32"/>
    </location>
</feature>
<dbReference type="Gene3D" id="2.60.40.10">
    <property type="entry name" value="Immunoglobulins"/>
    <property type="match status" value="1"/>
</dbReference>
<dbReference type="InterPro" id="IPR017296">
    <property type="entry name" value="Peptidase_S8A_SAM-P45"/>
</dbReference>
<accession>A0A318NCW3</accession>
<feature type="region of interest" description="Disordered" evidence="7">
    <location>
        <begin position="29"/>
        <end position="49"/>
    </location>
</feature>
<dbReference type="AlphaFoldDB" id="A0A318NCW3"/>
<dbReference type="PROSITE" id="PS51318">
    <property type="entry name" value="TAT"/>
    <property type="match status" value="1"/>
</dbReference>
<gene>
    <name evidence="10" type="ORF">C7C45_25565</name>
</gene>
<evidence type="ECO:0000256" key="1">
    <source>
        <dbReference type="ARBA" id="ARBA00011073"/>
    </source>
</evidence>
<dbReference type="PROSITE" id="PS00137">
    <property type="entry name" value="SUBTILASE_HIS"/>
    <property type="match status" value="1"/>
</dbReference>
<dbReference type="SUPFAM" id="SSF52743">
    <property type="entry name" value="Subtilisin-like"/>
    <property type="match status" value="1"/>
</dbReference>
<evidence type="ECO:0000256" key="5">
    <source>
        <dbReference type="PIRSR" id="PIRSR615500-1"/>
    </source>
</evidence>
<feature type="active site" description="Charge relay system" evidence="5 6">
    <location>
        <position position="452"/>
    </location>
</feature>
<dbReference type="InterPro" id="IPR036852">
    <property type="entry name" value="Peptidase_S8/S53_dom_sf"/>
</dbReference>
<dbReference type="PANTHER" id="PTHR43806">
    <property type="entry name" value="PEPTIDASE S8"/>
    <property type="match status" value="1"/>
</dbReference>
<evidence type="ECO:0000256" key="7">
    <source>
        <dbReference type="SAM" id="MobiDB-lite"/>
    </source>
</evidence>
<evidence type="ECO:0000256" key="6">
    <source>
        <dbReference type="PROSITE-ProRule" id="PRU01240"/>
    </source>
</evidence>
<dbReference type="InterPro" id="IPR023828">
    <property type="entry name" value="Peptidase_S8_Ser-AS"/>
</dbReference>
<dbReference type="GO" id="GO:0005975">
    <property type="term" value="P:carbohydrate metabolic process"/>
    <property type="evidence" value="ECO:0007669"/>
    <property type="project" value="UniProtKB-ARBA"/>
</dbReference>
<keyword evidence="2 6" id="KW-0645">Protease</keyword>
<evidence type="ECO:0000256" key="2">
    <source>
        <dbReference type="ARBA" id="ARBA00022670"/>
    </source>
</evidence>
<dbReference type="PANTHER" id="PTHR43806:SF11">
    <property type="entry name" value="CEREVISIN-RELATED"/>
    <property type="match status" value="1"/>
</dbReference>
<comment type="caution">
    <text evidence="10">The sequence shown here is derived from an EMBL/GenBank/DDBJ whole genome shotgun (WGS) entry which is preliminary data.</text>
</comment>
<dbReference type="RefSeq" id="WP_110566398.1">
    <property type="nucleotide sequence ID" value="NZ_PYBV01000036.1"/>
</dbReference>
<keyword evidence="4 6" id="KW-0720">Serine protease</keyword>
<dbReference type="InterPro" id="IPR022398">
    <property type="entry name" value="Peptidase_S8_His-AS"/>
</dbReference>
<sequence>MALSRRRRRSGLIALGAALTLAAGFTPPAAGASAAPPNTPDHPVGLPPAAAGRAATVTLITGDTVTVTTAADGSTVSTVRRPDGSTPTFHRTVLHGDTYVYPDVALPYVTSGVLDRQLFNVTELIADGYDDARTDKLPLIVTMTDAAARNRTRPAVDGAELVRPLDSVQGAALTRPRATADRFWTALTAGTAARRTGDAPTLTNGIAKIWLDGRVHADLSESTAQIGAPKLWAEGNTAAGVDVAVLDSGADAEHPDLAGQIAESSSFVPAEPDILDYKGHGTHVASTIAGTGAASGGVERGVAPGARLHIGKVLNSEGSGQDSWIIAGMEWATREQKARVVSMSLGGEATDGSDPMSQAVDRLSAETGALFVIAAGNSGPATIGSPGAANSALTVGAVDSTDHLADFSSQGPRAGDGGLKPEITAPGVDILAARSHLVRGGSGDYTLMSGTSMATPHVAGTAALVAAAHPDWTGQRIKEALVSTVKATPDYTPYQAGAGRVDAVAAVHATVFATPSAYSGFQAWPQQPGMTVDRTVTYTNLGSAPVTLRLALDAATAPAGLFALSADTVTVPAGGTGTVTLTARYDKLPVEKQVSGMIVATDDAGTVRGRTLIGAGKEGQRQNLTLIAKDRDGKPLVGKVILTTDGLFTSVDLPESGTATLRLPVASWTGWISADVRGVNGPRSKGMAMLSFTDVNLDRDRTVTLDARAARQVQAKVPQESTATSLRMDIHRSTANGLTESQVLPNDSYDSMWALPTSRAVTDGEFEFGARWRLEQPALTVSVGGRSYDDLLVKRATPALPAGRRQLDAVYVADASAAGMAKRPVRDRAVVVRRSDTVDIANQAQAAAAAGAKLLLVVNDGVGRLDPWDEVPWSPESPAPVTVATLSADEGDQLIAAVERGTVRLTVESHPETSYLYDVAHHWTGTVPADPTYRPSAGQLARVDVEFRNYRPGKALEFRTDIWRGMASSNQEAAPAQGRRTDWVSADQRWIDDAFIAGETGQHLKDVVRYPAGKRSTVEWFGPIQRPRMGGQGYTPVRYLDTVYLPAPGWGDGGGHIGEANANYDMVNRTTLYQGDQELNWGNAEYLQVSGLAEQRLPYRLVVENDRAAWTNPYSRQTRTEWGFSSAATGEESSEVLPMIQLDYQVAIDADGRASRRAPLTVVASHLPEVSGTVGPVTVEVSYDDGATWQKQRLTRHGDGWRTSLSAPAKAGFVSLRTTARDNAGNTVSQRITRAFGLR</sequence>
<dbReference type="GO" id="GO:0004252">
    <property type="term" value="F:serine-type endopeptidase activity"/>
    <property type="evidence" value="ECO:0007669"/>
    <property type="project" value="UniProtKB-UniRule"/>
</dbReference>
<feature type="active site" description="Charge relay system" evidence="5 6">
    <location>
        <position position="247"/>
    </location>
</feature>
<dbReference type="PROSITE" id="PS00138">
    <property type="entry name" value="SUBTILASE_SER"/>
    <property type="match status" value="1"/>
</dbReference>
<organism evidence="10 11">
    <name type="scientific">Micromonospora arborensis</name>
    <dbReference type="NCBI Taxonomy" id="2116518"/>
    <lineage>
        <taxon>Bacteria</taxon>
        <taxon>Bacillati</taxon>
        <taxon>Actinomycetota</taxon>
        <taxon>Actinomycetes</taxon>
        <taxon>Micromonosporales</taxon>
        <taxon>Micromonosporaceae</taxon>
        <taxon>Micromonospora</taxon>
    </lineage>
</organism>
<dbReference type="InterPro" id="IPR050131">
    <property type="entry name" value="Peptidase_S8_subtilisin-like"/>
</dbReference>
<reference evidence="10 11" key="1">
    <citation type="submission" date="2018-03" db="EMBL/GenBank/DDBJ databases">
        <title>Bioinformatic expansion and discovery of thiopeptide antibiotics.</title>
        <authorList>
            <person name="Schwalen C.J."/>
            <person name="Hudson G.A."/>
            <person name="Mitchell D.A."/>
        </authorList>
    </citation>
    <scope>NUCLEOTIDE SEQUENCE [LARGE SCALE GENOMIC DNA]</scope>
    <source>
        <strain evidence="10 11">NRRL 8041</strain>
    </source>
</reference>
<feature type="domain" description="Peptidase S8/S53" evidence="9">
    <location>
        <begin position="240"/>
        <end position="498"/>
    </location>
</feature>
<dbReference type="Proteomes" id="UP000248333">
    <property type="component" value="Unassembled WGS sequence"/>
</dbReference>
<keyword evidence="11" id="KW-1185">Reference proteome</keyword>
<evidence type="ECO:0000256" key="4">
    <source>
        <dbReference type="ARBA" id="ARBA00022825"/>
    </source>
</evidence>
<dbReference type="Gene3D" id="3.40.50.200">
    <property type="entry name" value="Peptidase S8/S53 domain"/>
    <property type="match status" value="1"/>
</dbReference>
<dbReference type="PRINTS" id="PR00723">
    <property type="entry name" value="SUBTILISIN"/>
</dbReference>
<dbReference type="PROSITE" id="PS51892">
    <property type="entry name" value="SUBTILASE"/>
    <property type="match status" value="1"/>
</dbReference>
<dbReference type="Gene3D" id="3.50.30.30">
    <property type="match status" value="1"/>
</dbReference>
<feature type="active site" description="Charge relay system" evidence="5 6">
    <location>
        <position position="280"/>
    </location>
</feature>
<dbReference type="Pfam" id="PF00082">
    <property type="entry name" value="Peptidase_S8"/>
    <property type="match status" value="1"/>
</dbReference>
<keyword evidence="8" id="KW-0732">Signal</keyword>
<keyword evidence="3 6" id="KW-0378">Hydrolase</keyword>
<dbReference type="GO" id="GO:0006508">
    <property type="term" value="P:proteolysis"/>
    <property type="evidence" value="ECO:0007669"/>
    <property type="project" value="UniProtKB-KW"/>
</dbReference>
<evidence type="ECO:0000256" key="3">
    <source>
        <dbReference type="ARBA" id="ARBA00022801"/>
    </source>
</evidence>
<dbReference type="InterPro" id="IPR000209">
    <property type="entry name" value="Peptidase_S8/S53_dom"/>
</dbReference>
<name>A0A318NCW3_9ACTN</name>
<evidence type="ECO:0000259" key="9">
    <source>
        <dbReference type="Pfam" id="PF00082"/>
    </source>
</evidence>
<dbReference type="InterPro" id="IPR015500">
    <property type="entry name" value="Peptidase_S8_subtilisin-rel"/>
</dbReference>
<comment type="similarity">
    <text evidence="1 6">Belongs to the peptidase S8 family.</text>
</comment>
<dbReference type="PIRSF" id="PIRSF037852">
    <property type="entry name" value="Subtilisin_rel_SAV5721"/>
    <property type="match status" value="1"/>
</dbReference>
<evidence type="ECO:0000313" key="10">
    <source>
        <dbReference type="EMBL" id="PYC66250.1"/>
    </source>
</evidence>
<protein>
    <submittedName>
        <fullName evidence="10">Serine protease</fullName>
    </submittedName>
</protein>
<dbReference type="InterPro" id="IPR006311">
    <property type="entry name" value="TAT_signal"/>
</dbReference>
<evidence type="ECO:0000256" key="8">
    <source>
        <dbReference type="SAM" id="SignalP"/>
    </source>
</evidence>
<dbReference type="OrthoDB" id="5167143at2"/>
<dbReference type="EMBL" id="PYBV01000036">
    <property type="protein sequence ID" value="PYC66250.1"/>
    <property type="molecule type" value="Genomic_DNA"/>
</dbReference>
<dbReference type="InterPro" id="IPR013783">
    <property type="entry name" value="Ig-like_fold"/>
</dbReference>
<evidence type="ECO:0000313" key="11">
    <source>
        <dbReference type="Proteomes" id="UP000248333"/>
    </source>
</evidence>
<feature type="chain" id="PRO_5038874141" evidence="8">
    <location>
        <begin position="33"/>
        <end position="1239"/>
    </location>
</feature>
<proteinExistence type="inferred from homology"/>